<feature type="transmembrane region" description="Helical" evidence="16">
    <location>
        <begin position="48"/>
        <end position="69"/>
    </location>
</feature>
<comment type="catalytic activity">
    <reaction evidence="10">
        <text>S-adenosyl-L-homocysteine(out) + S-adenosyl-L-methionine(in) = S-adenosyl-L-homocysteine(in) + S-adenosyl-L-methionine(out)</text>
        <dbReference type="Rhea" id="RHEA:75479"/>
        <dbReference type="ChEBI" id="CHEBI:57856"/>
        <dbReference type="ChEBI" id="CHEBI:59789"/>
    </reaction>
</comment>
<evidence type="ECO:0000313" key="17">
    <source>
        <dbReference type="Ensembl" id="ENSCMMP00000024087.1"/>
    </source>
</evidence>
<keyword evidence="9 14" id="KW-0472">Membrane</keyword>
<protein>
    <recommendedName>
        <fullName evidence="12">Mitochondrial S-adenosylmethionine carrier protein</fullName>
    </recommendedName>
    <alternativeName>
        <fullName evidence="13">Solute carrier family 25 member 26</fullName>
    </alternativeName>
</protein>
<evidence type="ECO:0000256" key="13">
    <source>
        <dbReference type="ARBA" id="ARBA00041876"/>
    </source>
</evidence>
<dbReference type="Gene3D" id="1.50.40.10">
    <property type="entry name" value="Mitochondrial carrier domain"/>
    <property type="match status" value="1"/>
</dbReference>
<dbReference type="InterPro" id="IPR023395">
    <property type="entry name" value="MCP_dom_sf"/>
</dbReference>
<proteinExistence type="inferred from homology"/>
<evidence type="ECO:0000256" key="14">
    <source>
        <dbReference type="PROSITE-ProRule" id="PRU00282"/>
    </source>
</evidence>
<evidence type="ECO:0000256" key="1">
    <source>
        <dbReference type="ARBA" id="ARBA00004448"/>
    </source>
</evidence>
<dbReference type="InterPro" id="IPR002067">
    <property type="entry name" value="MCP"/>
</dbReference>
<name>A0A8C3CV21_CAIMO</name>
<comment type="similarity">
    <text evidence="2 15">Belongs to the mitochondrial carrier (TC 2.A.29) family.</text>
</comment>
<feature type="repeat" description="Solcar" evidence="14">
    <location>
        <begin position="4"/>
        <end position="77"/>
    </location>
</feature>
<evidence type="ECO:0000256" key="12">
    <source>
        <dbReference type="ARBA" id="ARBA00039950"/>
    </source>
</evidence>
<evidence type="ECO:0000256" key="16">
    <source>
        <dbReference type="SAM" id="Phobius"/>
    </source>
</evidence>
<dbReference type="FunFam" id="1.50.40.10:FF:000018">
    <property type="entry name" value="S-adenosylmethionine mitochondrial carrier protein-like"/>
    <property type="match status" value="1"/>
</dbReference>
<dbReference type="Proteomes" id="UP000694556">
    <property type="component" value="Chromosome 13"/>
</dbReference>
<evidence type="ECO:0000256" key="11">
    <source>
        <dbReference type="ARBA" id="ARBA00037638"/>
    </source>
</evidence>
<keyword evidence="5" id="KW-0677">Repeat</keyword>
<evidence type="ECO:0000256" key="15">
    <source>
        <dbReference type="RuleBase" id="RU000488"/>
    </source>
</evidence>
<evidence type="ECO:0000256" key="10">
    <source>
        <dbReference type="ARBA" id="ARBA00035847"/>
    </source>
</evidence>
<reference evidence="17" key="1">
    <citation type="submission" date="2018-09" db="EMBL/GenBank/DDBJ databases">
        <title>Common duck and Muscovy duck high density SNP chip.</title>
        <authorList>
            <person name="Vignal A."/>
            <person name="Thebault N."/>
            <person name="Warren W.C."/>
        </authorList>
    </citation>
    <scope>NUCLEOTIDE SEQUENCE [LARGE SCALE GENOMIC DNA]</scope>
</reference>
<dbReference type="Pfam" id="PF00153">
    <property type="entry name" value="Mito_carr"/>
    <property type="match status" value="3"/>
</dbReference>
<evidence type="ECO:0000256" key="7">
    <source>
        <dbReference type="ARBA" id="ARBA00022989"/>
    </source>
</evidence>
<feature type="transmembrane region" description="Helical" evidence="16">
    <location>
        <begin position="6"/>
        <end position="27"/>
    </location>
</feature>
<keyword evidence="4 14" id="KW-0812">Transmembrane</keyword>
<comment type="function">
    <text evidence="11">Mitochondrial S-adenosyl-L-methionine/S-adenosyl-L-homocysteine antiporter. Mediates the exchange of cytosolic S-adenosyl-L-methionine, the predominant methyl-group donor for macromolecule methylation processes, for mitochondrial S-adenosylhomocysteine(SAH), a by-product of methylation reactions.</text>
</comment>
<evidence type="ECO:0000256" key="2">
    <source>
        <dbReference type="ARBA" id="ARBA00006375"/>
    </source>
</evidence>
<keyword evidence="18" id="KW-1185">Reference proteome</keyword>
<evidence type="ECO:0000256" key="9">
    <source>
        <dbReference type="ARBA" id="ARBA00023136"/>
    </source>
</evidence>
<accession>A0A8C3CV21</accession>
<dbReference type="InterPro" id="IPR018108">
    <property type="entry name" value="MCP_transmembrane"/>
</dbReference>
<evidence type="ECO:0000313" key="18">
    <source>
        <dbReference type="Proteomes" id="UP000694556"/>
    </source>
</evidence>
<comment type="subcellular location">
    <subcellularLocation>
        <location evidence="1">Mitochondrion inner membrane</location>
        <topology evidence="1">Multi-pass membrane protein</topology>
    </subcellularLocation>
</comment>
<keyword evidence="3 15" id="KW-0813">Transport</keyword>
<dbReference type="SUPFAM" id="SSF103506">
    <property type="entry name" value="Mitochondrial carrier"/>
    <property type="match status" value="1"/>
</dbReference>
<reference evidence="17" key="3">
    <citation type="submission" date="2025-09" db="UniProtKB">
        <authorList>
            <consortium name="Ensembl"/>
        </authorList>
    </citation>
    <scope>IDENTIFICATION</scope>
</reference>
<feature type="repeat" description="Solcar" evidence="14">
    <location>
        <begin position="86"/>
        <end position="168"/>
    </location>
</feature>
<sequence>MEPRQSWAALAAGGVAGVCVDLILFPLDTVKTRLQSPQGFWKAGGFRGIYAGVPSTAIGSFPNAAAFFITYENVKSALPHGSASYLTPVTHMVAASFGEVVACLIRVPSEVVKQRAQVSPSASTFRILSHTLYHEGIQGLYRGYKSTVLREIPFSLVQFPLWEALKDLWSWKQGHVVDSWQSAVCGAFAGGFAAAVTTPLDVAKTRIMLAKVRVEESSRHARGMVIAERNPAPSNNDFSSRPLRQMQAGTIRRINEIVLISLNASPFPKELSEKGLHSRLSGSYATTPKVKHPTRNLFLCLDNGFVWCVCVWFLRTARHWIFCLKISNHRAHGGLVLPAKAEGQLLVGLIPLVSSSVASASTIPVILTDPEQS</sequence>
<dbReference type="PANTHER" id="PTHR45667">
    <property type="entry name" value="S-ADENOSYLMETHIONINE MITOCHONDRIAL CARRIER PROTEIN"/>
    <property type="match status" value="1"/>
</dbReference>
<keyword evidence="7 16" id="KW-1133">Transmembrane helix</keyword>
<dbReference type="GO" id="GO:0005743">
    <property type="term" value="C:mitochondrial inner membrane"/>
    <property type="evidence" value="ECO:0007669"/>
    <property type="project" value="UniProtKB-SubCell"/>
</dbReference>
<organism evidence="17 18">
    <name type="scientific">Cairina moschata</name>
    <name type="common">Muscovy duck</name>
    <dbReference type="NCBI Taxonomy" id="8855"/>
    <lineage>
        <taxon>Eukaryota</taxon>
        <taxon>Metazoa</taxon>
        <taxon>Chordata</taxon>
        <taxon>Craniata</taxon>
        <taxon>Vertebrata</taxon>
        <taxon>Euteleostomi</taxon>
        <taxon>Archelosauria</taxon>
        <taxon>Archosauria</taxon>
        <taxon>Dinosauria</taxon>
        <taxon>Saurischia</taxon>
        <taxon>Theropoda</taxon>
        <taxon>Coelurosauria</taxon>
        <taxon>Aves</taxon>
        <taxon>Neognathae</taxon>
        <taxon>Galloanserae</taxon>
        <taxon>Anseriformes</taxon>
        <taxon>Anatidae</taxon>
        <taxon>Anatinae</taxon>
        <taxon>Cairina</taxon>
    </lineage>
</organism>
<evidence type="ECO:0000256" key="5">
    <source>
        <dbReference type="ARBA" id="ARBA00022737"/>
    </source>
</evidence>
<dbReference type="PROSITE" id="PS50920">
    <property type="entry name" value="SOLCAR"/>
    <property type="match status" value="2"/>
</dbReference>
<evidence type="ECO:0000256" key="3">
    <source>
        <dbReference type="ARBA" id="ARBA00022448"/>
    </source>
</evidence>
<dbReference type="Ensembl" id="ENSCMMT00000026365.1">
    <property type="protein sequence ID" value="ENSCMMP00000024087.1"/>
    <property type="gene ID" value="ENSCMMG00000014974.1"/>
</dbReference>
<evidence type="ECO:0000256" key="6">
    <source>
        <dbReference type="ARBA" id="ARBA00022792"/>
    </source>
</evidence>
<dbReference type="PRINTS" id="PR00926">
    <property type="entry name" value="MITOCARRIER"/>
</dbReference>
<keyword evidence="8" id="KW-0496">Mitochondrion</keyword>
<evidence type="ECO:0000256" key="4">
    <source>
        <dbReference type="ARBA" id="ARBA00022692"/>
    </source>
</evidence>
<dbReference type="AlphaFoldDB" id="A0A8C3CV21"/>
<reference evidence="17" key="2">
    <citation type="submission" date="2025-08" db="UniProtKB">
        <authorList>
            <consortium name="Ensembl"/>
        </authorList>
    </citation>
    <scope>IDENTIFICATION</scope>
</reference>
<evidence type="ECO:0000256" key="8">
    <source>
        <dbReference type="ARBA" id="ARBA00023128"/>
    </source>
</evidence>
<dbReference type="GO" id="GO:0055085">
    <property type="term" value="P:transmembrane transport"/>
    <property type="evidence" value="ECO:0007669"/>
    <property type="project" value="InterPro"/>
</dbReference>
<keyword evidence="6" id="KW-0999">Mitochondrion inner membrane</keyword>